<keyword evidence="1" id="KW-0472">Membrane</keyword>
<accession>A0A9P3FJK0</accession>
<dbReference type="OrthoDB" id="10274990at2759"/>
<reference evidence="2 3" key="1">
    <citation type="submission" date="2021-01" db="EMBL/GenBank/DDBJ databases">
        <title>Cercospora kikuchii MAFF 305040 whole genome shotgun sequence.</title>
        <authorList>
            <person name="Kashiwa T."/>
            <person name="Suzuki T."/>
        </authorList>
    </citation>
    <scope>NUCLEOTIDE SEQUENCE [LARGE SCALE GENOMIC DNA]</scope>
    <source>
        <strain evidence="2 3">MAFF 305040</strain>
    </source>
</reference>
<feature type="transmembrane region" description="Helical" evidence="1">
    <location>
        <begin position="20"/>
        <end position="42"/>
    </location>
</feature>
<feature type="transmembrane region" description="Helical" evidence="1">
    <location>
        <begin position="82"/>
        <end position="102"/>
    </location>
</feature>
<sequence length="170" mass="18587">MSAAVRDTESNLSESDPRPGLGHCIAISIIVFVAGLLLPLAFSFSSTIKQVAYCDLCKPQSGDSDQEYTEEIRKAGWRIRKVLFSAYIIGCSAIFAITFTQTPDMDTYSRALKASVGAFVGTMMTEVIIALGVCIVVKHRHVLEVGKACRRRPHDSVEAFERVDSGRAVQ</sequence>
<evidence type="ECO:0000313" key="2">
    <source>
        <dbReference type="EMBL" id="GIZ47042.1"/>
    </source>
</evidence>
<keyword evidence="1" id="KW-0812">Transmembrane</keyword>
<organism evidence="2 3">
    <name type="scientific">Cercospora kikuchii</name>
    <dbReference type="NCBI Taxonomy" id="84275"/>
    <lineage>
        <taxon>Eukaryota</taxon>
        <taxon>Fungi</taxon>
        <taxon>Dikarya</taxon>
        <taxon>Ascomycota</taxon>
        <taxon>Pezizomycotina</taxon>
        <taxon>Dothideomycetes</taxon>
        <taxon>Dothideomycetidae</taxon>
        <taxon>Mycosphaerellales</taxon>
        <taxon>Mycosphaerellaceae</taxon>
        <taxon>Cercospora</taxon>
    </lineage>
</organism>
<proteinExistence type="predicted"/>
<gene>
    <name evidence="2" type="ORF">CKM354_001014300</name>
</gene>
<name>A0A9P3FJK0_9PEZI</name>
<dbReference type="EMBL" id="BOLY01000007">
    <property type="protein sequence ID" value="GIZ47042.1"/>
    <property type="molecule type" value="Genomic_DNA"/>
</dbReference>
<dbReference type="GeneID" id="68295718"/>
<comment type="caution">
    <text evidence="2">The sequence shown here is derived from an EMBL/GenBank/DDBJ whole genome shotgun (WGS) entry which is preliminary data.</text>
</comment>
<feature type="transmembrane region" description="Helical" evidence="1">
    <location>
        <begin position="114"/>
        <end position="137"/>
    </location>
</feature>
<dbReference type="AlphaFoldDB" id="A0A9P3FJK0"/>
<dbReference type="RefSeq" id="XP_044661529.1">
    <property type="nucleotide sequence ID" value="XM_044805594.1"/>
</dbReference>
<keyword evidence="1" id="KW-1133">Transmembrane helix</keyword>
<keyword evidence="3" id="KW-1185">Reference proteome</keyword>
<dbReference type="Proteomes" id="UP000825890">
    <property type="component" value="Unassembled WGS sequence"/>
</dbReference>
<protein>
    <submittedName>
        <fullName evidence="2">Uncharacterized protein</fullName>
    </submittedName>
</protein>
<evidence type="ECO:0000256" key="1">
    <source>
        <dbReference type="SAM" id="Phobius"/>
    </source>
</evidence>
<evidence type="ECO:0000313" key="3">
    <source>
        <dbReference type="Proteomes" id="UP000825890"/>
    </source>
</evidence>